<feature type="compositionally biased region" description="Basic and acidic residues" evidence="7">
    <location>
        <begin position="212"/>
        <end position="226"/>
    </location>
</feature>
<evidence type="ECO:0000256" key="7">
    <source>
        <dbReference type="SAM" id="MobiDB-lite"/>
    </source>
</evidence>
<evidence type="ECO:0000256" key="5">
    <source>
        <dbReference type="ARBA" id="ARBA00022990"/>
    </source>
</evidence>
<feature type="region of interest" description="Disordered" evidence="7">
    <location>
        <begin position="212"/>
        <end position="233"/>
    </location>
</feature>
<dbReference type="Gene3D" id="4.10.1110.10">
    <property type="entry name" value="AN1-like Zinc finger"/>
    <property type="match status" value="1"/>
</dbReference>
<reference evidence="10" key="1">
    <citation type="journal article" name="BMC Genomics">
        <title>Long-read sequencing and de novo genome assembly of marine medaka (Oryzias melastigma).</title>
        <authorList>
            <person name="Liang P."/>
            <person name="Saqib H.S.A."/>
            <person name="Ni X."/>
            <person name="Shen Y."/>
        </authorList>
    </citation>
    <scope>NUCLEOTIDE SEQUENCE</scope>
    <source>
        <strain evidence="10">Bigg-433</strain>
    </source>
</reference>
<feature type="compositionally biased region" description="Basic and acidic residues" evidence="7">
    <location>
        <begin position="154"/>
        <end position="163"/>
    </location>
</feature>
<evidence type="ECO:0000313" key="10">
    <source>
        <dbReference type="EMBL" id="KAF6722323.1"/>
    </source>
</evidence>
<keyword evidence="4" id="KW-0862">Zinc</keyword>
<dbReference type="InterPro" id="IPR035896">
    <property type="entry name" value="AN1-like_Znf"/>
</dbReference>
<dbReference type="SMART" id="SM00154">
    <property type="entry name" value="ZnF_AN1"/>
    <property type="match status" value="1"/>
</dbReference>
<dbReference type="Gene3D" id="1.20.5.4770">
    <property type="match status" value="1"/>
</dbReference>
<feature type="domain" description="A20-type" evidence="8">
    <location>
        <begin position="8"/>
        <end position="42"/>
    </location>
</feature>
<sequence length="246" mass="25920">MAQETNQSPVPMLCATGCGFYGNPRTNGMCSVCHKEHLSRQNNGGVGSLSAVGSNSSSTAEVSAIQRLEATLNNAAAAAVAAAEEAAEAAAASDAAGTSALSGSSPAFAVTQQMTEMSLSSEEKAASGSKAQDVEPIVSQPAVSVCSPSTAGSEEDKTPEPQKPRKNRCFMCRKKVGLTGFDCRCGNVFCGIHRYSDKHSCPYDYRAEACRQDPQGEPHGGRRQDPENMSGLCRTLTMDQRLKEWT</sequence>
<evidence type="ECO:0000256" key="4">
    <source>
        <dbReference type="ARBA" id="ARBA00022833"/>
    </source>
</evidence>
<keyword evidence="5" id="KW-0007">Acetylation</keyword>
<dbReference type="PANTHER" id="PTHR10634:SF26">
    <property type="entry name" value="AN1-TYPE ZINC FINGER PROTEIN 5"/>
    <property type="match status" value="1"/>
</dbReference>
<feature type="region of interest" description="Disordered" evidence="7">
    <location>
        <begin position="113"/>
        <end position="165"/>
    </location>
</feature>
<dbReference type="SMART" id="SM00259">
    <property type="entry name" value="ZnF_A20"/>
    <property type="match status" value="1"/>
</dbReference>
<dbReference type="Pfam" id="PF01754">
    <property type="entry name" value="zf-A20"/>
    <property type="match status" value="1"/>
</dbReference>
<evidence type="ECO:0000256" key="6">
    <source>
        <dbReference type="PROSITE-ProRule" id="PRU00449"/>
    </source>
</evidence>
<dbReference type="InterPro" id="IPR002653">
    <property type="entry name" value="Znf_A20"/>
</dbReference>
<evidence type="ECO:0000256" key="3">
    <source>
        <dbReference type="ARBA" id="ARBA00022771"/>
    </source>
</evidence>
<dbReference type="InterPro" id="IPR000058">
    <property type="entry name" value="Znf_AN1"/>
</dbReference>
<dbReference type="GO" id="GO:0008270">
    <property type="term" value="F:zinc ion binding"/>
    <property type="evidence" value="ECO:0007669"/>
    <property type="project" value="UniProtKB-KW"/>
</dbReference>
<accession>A0A834BYV1</accession>
<dbReference type="FunFam" id="4.10.1110.10:FF:000001">
    <property type="entry name" value="Zinc finger AN1-type containing 6"/>
    <property type="match status" value="1"/>
</dbReference>
<evidence type="ECO:0000313" key="11">
    <source>
        <dbReference type="Proteomes" id="UP000646548"/>
    </source>
</evidence>
<dbReference type="Proteomes" id="UP000646548">
    <property type="component" value="Unassembled WGS sequence"/>
</dbReference>
<keyword evidence="2" id="KW-0479">Metal-binding</keyword>
<gene>
    <name evidence="10" type="ORF">FQA47_003446</name>
</gene>
<proteinExistence type="predicted"/>
<keyword evidence="1" id="KW-0597">Phosphoprotein</keyword>
<comment type="caution">
    <text evidence="10">The sequence shown here is derived from an EMBL/GenBank/DDBJ whole genome shotgun (WGS) entry which is preliminary data.</text>
</comment>
<feature type="domain" description="AN1-type" evidence="9">
    <location>
        <begin position="163"/>
        <end position="209"/>
    </location>
</feature>
<dbReference type="Pfam" id="PF01428">
    <property type="entry name" value="zf-AN1"/>
    <property type="match status" value="1"/>
</dbReference>
<keyword evidence="3 6" id="KW-0863">Zinc-finger</keyword>
<evidence type="ECO:0000256" key="2">
    <source>
        <dbReference type="ARBA" id="ARBA00022723"/>
    </source>
</evidence>
<evidence type="ECO:0000259" key="8">
    <source>
        <dbReference type="PROSITE" id="PS51036"/>
    </source>
</evidence>
<dbReference type="PROSITE" id="PS51036">
    <property type="entry name" value="ZF_A20"/>
    <property type="match status" value="1"/>
</dbReference>
<organism evidence="10 11">
    <name type="scientific">Oryzias melastigma</name>
    <name type="common">Marine medaka</name>
    <dbReference type="NCBI Taxonomy" id="30732"/>
    <lineage>
        <taxon>Eukaryota</taxon>
        <taxon>Metazoa</taxon>
        <taxon>Chordata</taxon>
        <taxon>Craniata</taxon>
        <taxon>Vertebrata</taxon>
        <taxon>Euteleostomi</taxon>
        <taxon>Actinopterygii</taxon>
        <taxon>Neopterygii</taxon>
        <taxon>Teleostei</taxon>
        <taxon>Neoteleostei</taxon>
        <taxon>Acanthomorphata</taxon>
        <taxon>Ovalentaria</taxon>
        <taxon>Atherinomorphae</taxon>
        <taxon>Beloniformes</taxon>
        <taxon>Adrianichthyidae</taxon>
        <taxon>Oryziinae</taxon>
        <taxon>Oryzias</taxon>
    </lineage>
</organism>
<dbReference type="EMBL" id="WKFB01000460">
    <property type="protein sequence ID" value="KAF6722323.1"/>
    <property type="molecule type" value="Genomic_DNA"/>
</dbReference>
<dbReference type="SUPFAM" id="SSF57716">
    <property type="entry name" value="Glucocorticoid receptor-like (DNA-binding domain)"/>
    <property type="match status" value="1"/>
</dbReference>
<protein>
    <submittedName>
        <fullName evidence="10">AN1-type zinc finger protein 5</fullName>
    </submittedName>
</protein>
<dbReference type="PANTHER" id="PTHR10634">
    <property type="entry name" value="AN1-TYPE ZINC FINGER PROTEIN"/>
    <property type="match status" value="1"/>
</dbReference>
<evidence type="ECO:0000259" key="9">
    <source>
        <dbReference type="PROSITE" id="PS51039"/>
    </source>
</evidence>
<dbReference type="SUPFAM" id="SSF118310">
    <property type="entry name" value="AN1-like Zinc finger"/>
    <property type="match status" value="1"/>
</dbReference>
<dbReference type="GO" id="GO:0003677">
    <property type="term" value="F:DNA binding"/>
    <property type="evidence" value="ECO:0007669"/>
    <property type="project" value="InterPro"/>
</dbReference>
<dbReference type="InterPro" id="IPR050652">
    <property type="entry name" value="AN1_A20_ZnFinger"/>
</dbReference>
<name>A0A834BYV1_ORYME</name>
<dbReference type="FunFam" id="1.20.5.4770:FF:000001">
    <property type="entry name" value="Zinc finger AN1-type containing 6"/>
    <property type="match status" value="1"/>
</dbReference>
<evidence type="ECO:0000256" key="1">
    <source>
        <dbReference type="ARBA" id="ARBA00022553"/>
    </source>
</evidence>
<dbReference type="PROSITE" id="PS51039">
    <property type="entry name" value="ZF_AN1"/>
    <property type="match status" value="1"/>
</dbReference>
<dbReference type="AlphaFoldDB" id="A0A834BYV1"/>